<proteinExistence type="predicted"/>
<evidence type="ECO:0000313" key="1">
    <source>
        <dbReference type="EMBL" id="KKK67990.1"/>
    </source>
</evidence>
<sequence>MSFNEWYAKEEEWGLEEFENWSRHTMMIPVATPQPDPELNFPCDVCGKRSGEKCAENCEHVG</sequence>
<organism evidence="1">
    <name type="scientific">marine sediment metagenome</name>
    <dbReference type="NCBI Taxonomy" id="412755"/>
    <lineage>
        <taxon>unclassified sequences</taxon>
        <taxon>metagenomes</taxon>
        <taxon>ecological metagenomes</taxon>
    </lineage>
</organism>
<dbReference type="EMBL" id="LAZR01059341">
    <property type="protein sequence ID" value="KKK67990.1"/>
    <property type="molecule type" value="Genomic_DNA"/>
</dbReference>
<gene>
    <name evidence="1" type="ORF">LCGC14_2948530</name>
</gene>
<protein>
    <submittedName>
        <fullName evidence="1">Uncharacterized protein</fullName>
    </submittedName>
</protein>
<comment type="caution">
    <text evidence="1">The sequence shown here is derived from an EMBL/GenBank/DDBJ whole genome shotgun (WGS) entry which is preliminary data.</text>
</comment>
<dbReference type="AlphaFoldDB" id="A0A0F8Y351"/>
<reference evidence="1" key="1">
    <citation type="journal article" date="2015" name="Nature">
        <title>Complex archaea that bridge the gap between prokaryotes and eukaryotes.</title>
        <authorList>
            <person name="Spang A."/>
            <person name="Saw J.H."/>
            <person name="Jorgensen S.L."/>
            <person name="Zaremba-Niedzwiedzka K."/>
            <person name="Martijn J."/>
            <person name="Lind A.E."/>
            <person name="van Eijk R."/>
            <person name="Schleper C."/>
            <person name="Guy L."/>
            <person name="Ettema T.J."/>
        </authorList>
    </citation>
    <scope>NUCLEOTIDE SEQUENCE</scope>
</reference>
<name>A0A0F8Y351_9ZZZZ</name>
<accession>A0A0F8Y351</accession>